<evidence type="ECO:0000313" key="4">
    <source>
        <dbReference type="Proteomes" id="UP000736335"/>
    </source>
</evidence>
<feature type="domain" description="DUF6533" evidence="2">
    <location>
        <begin position="25"/>
        <end position="60"/>
    </location>
</feature>
<dbReference type="EMBL" id="WIUZ02000010">
    <property type="protein sequence ID" value="KAF9783420.1"/>
    <property type="molecule type" value="Genomic_DNA"/>
</dbReference>
<keyword evidence="4" id="KW-1185">Reference proteome</keyword>
<accession>A0A9P6HB85</accession>
<reference evidence="3" key="1">
    <citation type="journal article" date="2020" name="Nat. Commun.">
        <title>Large-scale genome sequencing of mycorrhizal fungi provides insights into the early evolution of symbiotic traits.</title>
        <authorList>
            <person name="Miyauchi S."/>
            <person name="Kiss E."/>
            <person name="Kuo A."/>
            <person name="Drula E."/>
            <person name="Kohler A."/>
            <person name="Sanchez-Garcia M."/>
            <person name="Morin E."/>
            <person name="Andreopoulos B."/>
            <person name="Barry K.W."/>
            <person name="Bonito G."/>
            <person name="Buee M."/>
            <person name="Carver A."/>
            <person name="Chen C."/>
            <person name="Cichocki N."/>
            <person name="Clum A."/>
            <person name="Culley D."/>
            <person name="Crous P.W."/>
            <person name="Fauchery L."/>
            <person name="Girlanda M."/>
            <person name="Hayes R.D."/>
            <person name="Keri Z."/>
            <person name="LaButti K."/>
            <person name="Lipzen A."/>
            <person name="Lombard V."/>
            <person name="Magnuson J."/>
            <person name="Maillard F."/>
            <person name="Murat C."/>
            <person name="Nolan M."/>
            <person name="Ohm R.A."/>
            <person name="Pangilinan J."/>
            <person name="Pereira M.F."/>
            <person name="Perotto S."/>
            <person name="Peter M."/>
            <person name="Pfister S."/>
            <person name="Riley R."/>
            <person name="Sitrit Y."/>
            <person name="Stielow J.B."/>
            <person name="Szollosi G."/>
            <person name="Zifcakova L."/>
            <person name="Stursova M."/>
            <person name="Spatafora J.W."/>
            <person name="Tedersoo L."/>
            <person name="Vaario L.M."/>
            <person name="Yamada A."/>
            <person name="Yan M."/>
            <person name="Wang P."/>
            <person name="Xu J."/>
            <person name="Bruns T."/>
            <person name="Baldrian P."/>
            <person name="Vilgalys R."/>
            <person name="Dunand C."/>
            <person name="Henrissat B."/>
            <person name="Grigoriev I.V."/>
            <person name="Hibbett D."/>
            <person name="Nagy L.G."/>
            <person name="Martin F.M."/>
        </authorList>
    </citation>
    <scope>NUCLEOTIDE SEQUENCE</scope>
    <source>
        <strain evidence="3">UH-Tt-Lm1</strain>
    </source>
</reference>
<gene>
    <name evidence="3" type="ORF">BJ322DRAFT_151231</name>
</gene>
<reference evidence="3" key="2">
    <citation type="submission" date="2020-11" db="EMBL/GenBank/DDBJ databases">
        <authorList>
            <consortium name="DOE Joint Genome Institute"/>
            <person name="Kuo A."/>
            <person name="Miyauchi S."/>
            <person name="Kiss E."/>
            <person name="Drula E."/>
            <person name="Kohler A."/>
            <person name="Sanchez-Garcia M."/>
            <person name="Andreopoulos B."/>
            <person name="Barry K.W."/>
            <person name="Bonito G."/>
            <person name="Buee M."/>
            <person name="Carver A."/>
            <person name="Chen C."/>
            <person name="Cichocki N."/>
            <person name="Clum A."/>
            <person name="Culley D."/>
            <person name="Crous P.W."/>
            <person name="Fauchery L."/>
            <person name="Girlanda M."/>
            <person name="Hayes R."/>
            <person name="Keri Z."/>
            <person name="Labutti K."/>
            <person name="Lipzen A."/>
            <person name="Lombard V."/>
            <person name="Magnuson J."/>
            <person name="Maillard F."/>
            <person name="Morin E."/>
            <person name="Murat C."/>
            <person name="Nolan M."/>
            <person name="Ohm R."/>
            <person name="Pangilinan J."/>
            <person name="Pereira M."/>
            <person name="Perotto S."/>
            <person name="Peter M."/>
            <person name="Riley R."/>
            <person name="Sitrit Y."/>
            <person name="Stielow B."/>
            <person name="Szollosi G."/>
            <person name="Zifcakova L."/>
            <person name="Stursova M."/>
            <person name="Spatafora J.W."/>
            <person name="Tedersoo L."/>
            <person name="Vaario L.-M."/>
            <person name="Yamada A."/>
            <person name="Yan M."/>
            <person name="Wang P."/>
            <person name="Xu J."/>
            <person name="Bruns T."/>
            <person name="Baldrian P."/>
            <person name="Vilgalys R."/>
            <person name="Henrissat B."/>
            <person name="Grigoriev I.V."/>
            <person name="Hibbett D."/>
            <person name="Nagy L.G."/>
            <person name="Martin F.M."/>
        </authorList>
    </citation>
    <scope>NUCLEOTIDE SEQUENCE</scope>
    <source>
        <strain evidence="3">UH-Tt-Lm1</strain>
    </source>
</reference>
<comment type="caution">
    <text evidence="3">The sequence shown here is derived from an EMBL/GenBank/DDBJ whole genome shotgun (WGS) entry which is preliminary data.</text>
</comment>
<keyword evidence="1" id="KW-1133">Transmembrane helix</keyword>
<feature type="transmembrane region" description="Helical" evidence="1">
    <location>
        <begin position="53"/>
        <end position="80"/>
    </location>
</feature>
<dbReference type="InterPro" id="IPR045340">
    <property type="entry name" value="DUF6533"/>
</dbReference>
<keyword evidence="1" id="KW-0812">Transmembrane</keyword>
<dbReference type="Proteomes" id="UP000736335">
    <property type="component" value="Unassembled WGS sequence"/>
</dbReference>
<evidence type="ECO:0000259" key="2">
    <source>
        <dbReference type="Pfam" id="PF20151"/>
    </source>
</evidence>
<organism evidence="3 4">
    <name type="scientific">Thelephora terrestris</name>
    <dbReference type="NCBI Taxonomy" id="56493"/>
    <lineage>
        <taxon>Eukaryota</taxon>
        <taxon>Fungi</taxon>
        <taxon>Dikarya</taxon>
        <taxon>Basidiomycota</taxon>
        <taxon>Agaricomycotina</taxon>
        <taxon>Agaricomycetes</taxon>
        <taxon>Thelephorales</taxon>
        <taxon>Thelephoraceae</taxon>
        <taxon>Thelephora</taxon>
    </lineage>
</organism>
<name>A0A9P6HB85_9AGAM</name>
<dbReference type="OrthoDB" id="2958007at2759"/>
<evidence type="ECO:0000256" key="1">
    <source>
        <dbReference type="SAM" id="Phobius"/>
    </source>
</evidence>
<keyword evidence="1" id="KW-0472">Membrane</keyword>
<dbReference type="Pfam" id="PF20151">
    <property type="entry name" value="DUF6533"/>
    <property type="match status" value="1"/>
</dbReference>
<evidence type="ECO:0000313" key="3">
    <source>
        <dbReference type="EMBL" id="KAF9783420.1"/>
    </source>
</evidence>
<dbReference type="AlphaFoldDB" id="A0A9P6HB85"/>
<protein>
    <recommendedName>
        <fullName evidence="2">DUF6533 domain-containing protein</fullName>
    </recommendedName>
</protein>
<proteinExistence type="predicted"/>
<sequence>MASAQDADSIILVGNDSLVAKRLIACVNALWLYDYFLTLADEIEWAWSGRKSLVFALFFLVLANLVPTLVIRGVLVAWIYETCDQPPPSRFGTFLTSLLIPRCAFLHLGTRSTSIVYTPNLQVRQHRVLFCFLLYARHVVRPGSHHLEVRNRSELSHKNLSSPTGYTL</sequence>